<comment type="caution">
    <text evidence="4">The sequence shown here is derived from an EMBL/GenBank/DDBJ whole genome shotgun (WGS) entry which is preliminary data.</text>
</comment>
<dbReference type="PIRSF" id="PIRSF000390">
    <property type="entry name" value="PLP_StrS"/>
    <property type="match status" value="1"/>
</dbReference>
<evidence type="ECO:0000256" key="3">
    <source>
        <dbReference type="RuleBase" id="RU004508"/>
    </source>
</evidence>
<sequence>MIQFNVPALAGKEQQYIKQVLKTGKFSGDGLFTKKCEEWLEKKTGAKKVLLTTSGTHALDMAALLARVKGGDEVILPSYTFSSTANAFVLQGAKLVFVDIRPDTMNIDEDLIEKAITKKTKVIVVMHNGGVACEMSKIMHIARKYDLLVVEDAAHAVMATYKNRPLGTIGHIGCFSFHETKNLNSGEGGAIALNDDKLIERAEIVREKGTNRSKFYRGEIAKYSWVDIGSSYLPNEITAAFLWAQLEEAERINSDRLKSWNSYYKKLLPLAERGLIAIPTVPKNCQHNAHMFYLKTKNLTERTMLIEHLKNNSVMAVFHYVPLHSSQAGKKFGRFDGTDMWTTKESDKLLRLPMYYKLKKSDVEKIVREIFNFYNAKSFVIVERNREEM</sequence>
<comment type="similarity">
    <text evidence="3">Belongs to the DegT/DnrJ/EryC1 family.</text>
</comment>
<proteinExistence type="inferred from homology"/>
<dbReference type="SUPFAM" id="SSF53383">
    <property type="entry name" value="PLP-dependent transferases"/>
    <property type="match status" value="1"/>
</dbReference>
<dbReference type="NCBIfam" id="NF008687">
    <property type="entry name" value="PRK11706.1"/>
    <property type="match status" value="1"/>
</dbReference>
<evidence type="ECO:0000256" key="2">
    <source>
        <dbReference type="PIRSR" id="PIRSR000390-2"/>
    </source>
</evidence>
<gene>
    <name evidence="4" type="ORF">A3D65_03255</name>
</gene>
<dbReference type="STRING" id="1798661.A3D65_03255"/>
<dbReference type="Gene3D" id="3.40.640.10">
    <property type="entry name" value="Type I PLP-dependent aspartate aminotransferase-like (Major domain)"/>
    <property type="match status" value="1"/>
</dbReference>
<reference evidence="4 5" key="1">
    <citation type="journal article" date="2016" name="Nat. Commun.">
        <title>Thousands of microbial genomes shed light on interconnected biogeochemical processes in an aquifer system.</title>
        <authorList>
            <person name="Anantharaman K."/>
            <person name="Brown C.T."/>
            <person name="Hug L.A."/>
            <person name="Sharon I."/>
            <person name="Castelle C.J."/>
            <person name="Probst A.J."/>
            <person name="Thomas B.C."/>
            <person name="Singh A."/>
            <person name="Wilkins M.J."/>
            <person name="Karaoz U."/>
            <person name="Brodie E.L."/>
            <person name="Williams K.H."/>
            <person name="Hubbard S.S."/>
            <person name="Banfield J.F."/>
        </authorList>
    </citation>
    <scope>NUCLEOTIDE SEQUENCE [LARGE SCALE GENOMIC DNA]</scope>
</reference>
<accession>A0A1G2D7Q7</accession>
<protein>
    <submittedName>
        <fullName evidence="4">dTDP-4-amino-4,6-dideoxygalactose transaminase</fullName>
    </submittedName>
</protein>
<dbReference type="Pfam" id="PF01041">
    <property type="entry name" value="DegT_DnrJ_EryC1"/>
    <property type="match status" value="1"/>
</dbReference>
<dbReference type="GO" id="GO:0030170">
    <property type="term" value="F:pyridoxal phosphate binding"/>
    <property type="evidence" value="ECO:0007669"/>
    <property type="project" value="TreeGrafter"/>
</dbReference>
<dbReference type="InterPro" id="IPR000653">
    <property type="entry name" value="DegT/StrS_aminotransferase"/>
</dbReference>
<feature type="active site" description="Proton acceptor" evidence="1">
    <location>
        <position position="181"/>
    </location>
</feature>
<dbReference type="InterPro" id="IPR015422">
    <property type="entry name" value="PyrdxlP-dep_Trfase_small"/>
</dbReference>
<dbReference type="PANTHER" id="PTHR30244:SF34">
    <property type="entry name" value="DTDP-4-AMINO-4,6-DIDEOXYGALACTOSE TRANSAMINASE"/>
    <property type="match status" value="1"/>
</dbReference>
<dbReference type="InterPro" id="IPR015424">
    <property type="entry name" value="PyrdxlP-dep_Trfase"/>
</dbReference>
<dbReference type="CDD" id="cd00616">
    <property type="entry name" value="AHBA_syn"/>
    <property type="match status" value="1"/>
</dbReference>
<dbReference type="NCBIfam" id="TIGR02379">
    <property type="entry name" value="ECA_wecE"/>
    <property type="match status" value="1"/>
</dbReference>
<keyword evidence="2 3" id="KW-0663">Pyridoxal phosphate</keyword>
<dbReference type="GO" id="GO:0000271">
    <property type="term" value="P:polysaccharide biosynthetic process"/>
    <property type="evidence" value="ECO:0007669"/>
    <property type="project" value="TreeGrafter"/>
</dbReference>
<dbReference type="EMBL" id="MHLL01000026">
    <property type="protein sequence ID" value="OGZ08788.1"/>
    <property type="molecule type" value="Genomic_DNA"/>
</dbReference>
<evidence type="ECO:0000256" key="1">
    <source>
        <dbReference type="PIRSR" id="PIRSR000390-1"/>
    </source>
</evidence>
<dbReference type="InterPro" id="IPR015421">
    <property type="entry name" value="PyrdxlP-dep_Trfase_major"/>
</dbReference>
<dbReference type="Proteomes" id="UP000177996">
    <property type="component" value="Unassembled WGS sequence"/>
</dbReference>
<evidence type="ECO:0000313" key="4">
    <source>
        <dbReference type="EMBL" id="OGZ08788.1"/>
    </source>
</evidence>
<dbReference type="FunFam" id="3.40.640.10:FF:000037">
    <property type="entry name" value="dTDP-4-amino-4,6-dideoxygalactose transaminase"/>
    <property type="match status" value="1"/>
</dbReference>
<feature type="modified residue" description="N6-(pyridoxal phosphate)lysine" evidence="2">
    <location>
        <position position="181"/>
    </location>
</feature>
<organism evidence="4 5">
    <name type="scientific">Candidatus Lloydbacteria bacterium RIFCSPHIGHO2_02_FULL_50_13</name>
    <dbReference type="NCBI Taxonomy" id="1798661"/>
    <lineage>
        <taxon>Bacteria</taxon>
        <taxon>Candidatus Lloydiibacteriota</taxon>
    </lineage>
</organism>
<dbReference type="Gene3D" id="3.90.1150.10">
    <property type="entry name" value="Aspartate Aminotransferase, domain 1"/>
    <property type="match status" value="1"/>
</dbReference>
<dbReference type="PANTHER" id="PTHR30244">
    <property type="entry name" value="TRANSAMINASE"/>
    <property type="match status" value="1"/>
</dbReference>
<dbReference type="GO" id="GO:0019180">
    <property type="term" value="F:dTDP-4-amino-4,6-dideoxygalactose transaminase activity"/>
    <property type="evidence" value="ECO:0007669"/>
    <property type="project" value="TreeGrafter"/>
</dbReference>
<name>A0A1G2D7Q7_9BACT</name>
<evidence type="ECO:0000313" key="5">
    <source>
        <dbReference type="Proteomes" id="UP000177996"/>
    </source>
</evidence>
<dbReference type="AlphaFoldDB" id="A0A1G2D7Q7"/>
<dbReference type="InterPro" id="IPR012749">
    <property type="entry name" value="WecE-like"/>
</dbReference>